<dbReference type="InterPro" id="IPR051162">
    <property type="entry name" value="T4SS_component"/>
</dbReference>
<dbReference type="PANTHER" id="PTHR30121">
    <property type="entry name" value="UNCHARACTERIZED PROTEIN YJGR-RELATED"/>
    <property type="match status" value="1"/>
</dbReference>
<dbReference type="EMBL" id="BAAAQN010000041">
    <property type="protein sequence ID" value="GAA2046662.1"/>
    <property type="molecule type" value="Genomic_DNA"/>
</dbReference>
<dbReference type="SUPFAM" id="SSF52540">
    <property type="entry name" value="P-loop containing nucleoside triphosphate hydrolases"/>
    <property type="match status" value="1"/>
</dbReference>
<gene>
    <name evidence="1" type="ORF">GCM10009839_59030</name>
</gene>
<dbReference type="RefSeq" id="WP_344668937.1">
    <property type="nucleotide sequence ID" value="NZ_BAAAQN010000041.1"/>
</dbReference>
<dbReference type="Proteomes" id="UP001500751">
    <property type="component" value="Unassembled WGS sequence"/>
</dbReference>
<evidence type="ECO:0000313" key="2">
    <source>
        <dbReference type="Proteomes" id="UP001500751"/>
    </source>
</evidence>
<comment type="caution">
    <text evidence="1">The sequence shown here is derived from an EMBL/GenBank/DDBJ whole genome shotgun (WGS) entry which is preliminary data.</text>
</comment>
<dbReference type="PANTHER" id="PTHR30121:SF6">
    <property type="entry name" value="SLR6007 PROTEIN"/>
    <property type="match status" value="1"/>
</dbReference>
<reference evidence="1 2" key="1">
    <citation type="journal article" date="2019" name="Int. J. Syst. Evol. Microbiol.">
        <title>The Global Catalogue of Microorganisms (GCM) 10K type strain sequencing project: providing services to taxonomists for standard genome sequencing and annotation.</title>
        <authorList>
            <consortium name="The Broad Institute Genomics Platform"/>
            <consortium name="The Broad Institute Genome Sequencing Center for Infectious Disease"/>
            <person name="Wu L."/>
            <person name="Ma J."/>
        </authorList>
    </citation>
    <scope>NUCLEOTIDE SEQUENCE [LARGE SCALE GENOMIC DNA]</scope>
    <source>
        <strain evidence="1 2">JCM 16014</strain>
    </source>
</reference>
<organism evidence="1 2">
    <name type="scientific">Catenulispora yoronensis</name>
    <dbReference type="NCBI Taxonomy" id="450799"/>
    <lineage>
        <taxon>Bacteria</taxon>
        <taxon>Bacillati</taxon>
        <taxon>Actinomycetota</taxon>
        <taxon>Actinomycetes</taxon>
        <taxon>Catenulisporales</taxon>
        <taxon>Catenulisporaceae</taxon>
        <taxon>Catenulispora</taxon>
    </lineage>
</organism>
<accession>A0ABN2V0R3</accession>
<keyword evidence="2" id="KW-1185">Reference proteome</keyword>
<sequence length="768" mass="84210">MLTVARLERAPHFAASASRSGDSEAFLAATRRTLRALLVTCEYVTLHAESTEPGGPVEFSYEIPLPQGQVESLLSDTRPFVDWRIGSTQVASCEFSADDQGRLVHAVNLVPVGGIGRTTETAPILPLDAPAPLPSRSVGGSSHNPALELARLAVDELRELVSSFAPRGRFTVPVPAVLPRRDRSSAWRTLCAFLEQNPGCVRITMSRFEPENDDTHYARLCLLYSATTGPQLSAGEPDLLTARATGIPTMQGEVVLRGPVAGLAAAVISDLGDGTVARSATAVEKMALTVTDERLKRVLHRLERAHLTAEAVDLLCPPYSTDQALPGVRHFQPSPFNNPYVQPPAAGSDDSILLGRLSGGGAVWLSIDELSKHTFVTGVPGSGKTTTMMRMAEAVNSARPQVPLLLIDPAKSDFRPLMKRLRLEHHIIDFTADRYPRFNPFIPPENGSVYDHCVRVAKPLALLFPTTAAGYSILLELIRRLYWEQFFPGGSPATLEELRAFARLRGTDITGWPTFEGFLERGPRLLEDLLTSSAGPFSDRSSQFQVEAYDHFNRRFESLRRSIVRLMFNPADPDKAIYDLFRDTYLIEFGRIADREEVDCAISLIFALLYGYRVSEDERAERNTDRPADLAHLAFIDEAHRIIPALPSGGDPALVSSVAEVSTIFANMIAECRSYGQGLVIGDQSANQVNRSVLVNAATTIVHRVAFGSDKDRIAAALSINEHQRDRLSYLTRGQALVSIPGQYQPMAVDIELPSWLATRDPELSKMP</sequence>
<dbReference type="Gene3D" id="3.40.50.300">
    <property type="entry name" value="P-loop containing nucleotide triphosphate hydrolases"/>
    <property type="match status" value="2"/>
</dbReference>
<evidence type="ECO:0000313" key="1">
    <source>
        <dbReference type="EMBL" id="GAA2046662.1"/>
    </source>
</evidence>
<protein>
    <recommendedName>
        <fullName evidence="3">Helicase HerA central domain-containing protein</fullName>
    </recommendedName>
</protein>
<dbReference type="InterPro" id="IPR027417">
    <property type="entry name" value="P-loop_NTPase"/>
</dbReference>
<name>A0ABN2V0R3_9ACTN</name>
<evidence type="ECO:0008006" key="3">
    <source>
        <dbReference type="Google" id="ProtNLM"/>
    </source>
</evidence>
<proteinExistence type="predicted"/>